<dbReference type="AlphaFoldDB" id="I3IQB4"/>
<evidence type="ECO:0000256" key="3">
    <source>
        <dbReference type="ARBA" id="ARBA00022729"/>
    </source>
</evidence>
<dbReference type="SUPFAM" id="SSF53850">
    <property type="entry name" value="Periplasmic binding protein-like II"/>
    <property type="match status" value="1"/>
</dbReference>
<proteinExistence type="predicted"/>
<dbReference type="GO" id="GO:0015846">
    <property type="term" value="P:polyamine transport"/>
    <property type="evidence" value="ECO:0007669"/>
    <property type="project" value="InterPro"/>
</dbReference>
<dbReference type="EMBL" id="BAFH01000004">
    <property type="protein sequence ID" value="GAB63909.1"/>
    <property type="molecule type" value="Genomic_DNA"/>
</dbReference>
<evidence type="ECO:0000256" key="2">
    <source>
        <dbReference type="ARBA" id="ARBA00022448"/>
    </source>
</evidence>
<dbReference type="STRING" id="247490.KSU1_D0600"/>
<dbReference type="Pfam" id="PF13416">
    <property type="entry name" value="SBP_bac_8"/>
    <property type="match status" value="1"/>
</dbReference>
<reference evidence="5 6" key="1">
    <citation type="journal article" date="2012" name="FEBS Lett.">
        <title>Anammox organism KSU-1 expresses a NirK-type copper-containing nitrite reductase instead of a NirS-type with cytochrome cd1.</title>
        <authorList>
            <person name="Hira D."/>
            <person name="Toh H."/>
            <person name="Migita C.T."/>
            <person name="Okubo H."/>
            <person name="Nishiyama T."/>
            <person name="Hattori M."/>
            <person name="Furukawa K."/>
            <person name="Fujii T."/>
        </authorList>
    </citation>
    <scope>NUCLEOTIDE SEQUENCE [LARGE SCALE GENOMIC DNA]</scope>
</reference>
<keyword evidence="4" id="KW-0574">Periplasm</keyword>
<keyword evidence="2" id="KW-0813">Transport</keyword>
<protein>
    <submittedName>
        <fullName evidence="5">ABC transporter substrate binding component</fullName>
    </submittedName>
</protein>
<evidence type="ECO:0000313" key="6">
    <source>
        <dbReference type="Proteomes" id="UP000002985"/>
    </source>
</evidence>
<evidence type="ECO:0000256" key="4">
    <source>
        <dbReference type="ARBA" id="ARBA00022764"/>
    </source>
</evidence>
<dbReference type="OrthoDB" id="9769319at2"/>
<comment type="caution">
    <text evidence="5">The sequence shown here is derived from an EMBL/GenBank/DDBJ whole genome shotgun (WGS) entry which is preliminary data.</text>
</comment>
<evidence type="ECO:0000313" key="5">
    <source>
        <dbReference type="EMBL" id="GAB63909.1"/>
    </source>
</evidence>
<keyword evidence="6" id="KW-1185">Reference proteome</keyword>
<dbReference type="PANTHER" id="PTHR30222">
    <property type="entry name" value="SPERMIDINE/PUTRESCINE-BINDING PERIPLASMIC PROTEIN"/>
    <property type="match status" value="1"/>
</dbReference>
<dbReference type="Gene3D" id="3.40.190.10">
    <property type="entry name" value="Periplasmic binding protein-like II"/>
    <property type="match status" value="2"/>
</dbReference>
<keyword evidence="3" id="KW-0732">Signal</keyword>
<dbReference type="CDD" id="cd13590">
    <property type="entry name" value="PBP2_PotD_PotF_like"/>
    <property type="match status" value="1"/>
</dbReference>
<dbReference type="GO" id="GO:0019808">
    <property type="term" value="F:polyamine binding"/>
    <property type="evidence" value="ECO:0007669"/>
    <property type="project" value="InterPro"/>
</dbReference>
<dbReference type="InterPro" id="IPR001188">
    <property type="entry name" value="Sperm_putr-bd"/>
</dbReference>
<dbReference type="PRINTS" id="PR00909">
    <property type="entry name" value="SPERMDNBNDNG"/>
</dbReference>
<dbReference type="GO" id="GO:0042597">
    <property type="term" value="C:periplasmic space"/>
    <property type="evidence" value="ECO:0007669"/>
    <property type="project" value="UniProtKB-SubCell"/>
</dbReference>
<name>I3IQB4_9BACT</name>
<comment type="subcellular location">
    <subcellularLocation>
        <location evidence="1">Periplasm</location>
    </subcellularLocation>
</comment>
<gene>
    <name evidence="5" type="ORF">KSU1_D0600</name>
</gene>
<sequence>MKILFPVVFIIWFGFIIPHVCGSDTELNVYTWVDYIDPEIFSDFEKEFHVKVHVDFYDDEEAMFSLVQSQPERYDVIFPSDSLTDVMIKSKLLSKLDMHQIPNKKNLKARFRTISNRKWRRYSVPIDWGVTGIAYNTKYVKGPVDSWGVFWDKRYRGRMALSNNMYDVMTVGLKGLGYSLKPTDPKDADESLKILKTLKPLLLKEGFISYNKIDEGLISEVLWIAQCYNGDAAFVNERNNAIKFILPKEGTGFWTDNIAVTIGAKHKRLAEKFINFMLRPEISGKHTNYSYYANCNKKARVFVNKELLKNPYIYINEKIIDTLEVYEILNSNVQKKFNECWAELVSD</sequence>
<evidence type="ECO:0000256" key="1">
    <source>
        <dbReference type="ARBA" id="ARBA00004418"/>
    </source>
</evidence>
<dbReference type="eggNOG" id="COG0687">
    <property type="taxonomic scope" value="Bacteria"/>
</dbReference>
<organism evidence="5 6">
    <name type="scientific">Candidatus Jettenia caeni</name>
    <dbReference type="NCBI Taxonomy" id="247490"/>
    <lineage>
        <taxon>Bacteria</taxon>
        <taxon>Pseudomonadati</taxon>
        <taxon>Planctomycetota</taxon>
        <taxon>Candidatus Brocadiia</taxon>
        <taxon>Candidatus Brocadiales</taxon>
        <taxon>Candidatus Brocadiaceae</taxon>
        <taxon>Candidatus Jettenia</taxon>
    </lineage>
</organism>
<dbReference type="PIRSF" id="PIRSF019574">
    <property type="entry name" value="Periplasmic_polyamine_BP"/>
    <property type="match status" value="1"/>
</dbReference>
<dbReference type="Proteomes" id="UP000002985">
    <property type="component" value="Unassembled WGS sequence"/>
</dbReference>
<accession>I3IQB4</accession>
<dbReference type="PANTHER" id="PTHR30222:SF17">
    <property type="entry name" value="SPERMIDINE_PUTRESCINE-BINDING PERIPLASMIC PROTEIN"/>
    <property type="match status" value="1"/>
</dbReference>
<dbReference type="InterPro" id="IPR006059">
    <property type="entry name" value="SBP"/>
</dbReference>